<dbReference type="EC" id="3.1.26.12" evidence="16"/>
<dbReference type="SMART" id="SM00316">
    <property type="entry name" value="S1"/>
    <property type="match status" value="1"/>
</dbReference>
<evidence type="ECO:0000256" key="7">
    <source>
        <dbReference type="ARBA" id="ARBA00022722"/>
    </source>
</evidence>
<feature type="compositionally biased region" description="Basic and acidic residues" evidence="17">
    <location>
        <begin position="697"/>
        <end position="711"/>
    </location>
</feature>
<feature type="region of interest" description="Disordered" evidence="17">
    <location>
        <begin position="760"/>
        <end position="911"/>
    </location>
</feature>
<evidence type="ECO:0000256" key="1">
    <source>
        <dbReference type="ARBA" id="ARBA00005663"/>
    </source>
</evidence>
<protein>
    <recommendedName>
        <fullName evidence="16">Ribonuclease E</fullName>
        <shortName evidence="16">RNase E</shortName>
        <ecNumber evidence="16">3.1.26.12</ecNumber>
    </recommendedName>
</protein>
<dbReference type="Gene3D" id="3.40.1260.20">
    <property type="entry name" value="Ribonuclease E, catalytic domain"/>
    <property type="match status" value="1"/>
</dbReference>
<dbReference type="SUPFAM" id="SSF50249">
    <property type="entry name" value="Nucleic acid-binding proteins"/>
    <property type="match status" value="1"/>
</dbReference>
<evidence type="ECO:0000259" key="18">
    <source>
        <dbReference type="PROSITE" id="PS50126"/>
    </source>
</evidence>
<feature type="region of interest" description="Disordered" evidence="17">
    <location>
        <begin position="944"/>
        <end position="1165"/>
    </location>
</feature>
<comment type="catalytic activity">
    <reaction evidence="16">
        <text>Endonucleolytic cleavage of single-stranded RNA in A- and U-rich regions.</text>
        <dbReference type="EC" id="3.1.26.12"/>
    </reaction>
</comment>
<comment type="cofactor">
    <cofactor evidence="16">
        <name>Mg(2+)</name>
        <dbReference type="ChEBI" id="CHEBI:18420"/>
    </cofactor>
    <text evidence="16">Binds 1 Mg(2+) ion per subunit.</text>
</comment>
<dbReference type="HAMAP" id="MF_00970">
    <property type="entry name" value="RNase_E"/>
    <property type="match status" value="1"/>
</dbReference>
<dbReference type="GO" id="GO:0008033">
    <property type="term" value="P:tRNA processing"/>
    <property type="evidence" value="ECO:0007669"/>
    <property type="project" value="UniProtKB-UniRule"/>
</dbReference>
<dbReference type="PROSITE" id="PS50126">
    <property type="entry name" value="S1"/>
    <property type="match status" value="1"/>
</dbReference>
<dbReference type="GO" id="GO:0006402">
    <property type="term" value="P:mRNA catabolic process"/>
    <property type="evidence" value="ECO:0007669"/>
    <property type="project" value="UniProtKB-UniRule"/>
</dbReference>
<comment type="similarity">
    <text evidence="16">Belongs to the RNase E/G family. RNase E subfamily.</text>
</comment>
<evidence type="ECO:0000256" key="16">
    <source>
        <dbReference type="HAMAP-Rule" id="MF_00970"/>
    </source>
</evidence>
<dbReference type="Pfam" id="PF00575">
    <property type="entry name" value="S1"/>
    <property type="match status" value="1"/>
</dbReference>
<dbReference type="InterPro" id="IPR012340">
    <property type="entry name" value="NA-bd_OB-fold"/>
</dbReference>
<dbReference type="EMBL" id="MIGX01000053">
    <property type="protein sequence ID" value="PPT90548.1"/>
    <property type="molecule type" value="Genomic_DNA"/>
</dbReference>
<keyword evidence="11 16" id="KW-0378">Hydrolase</keyword>
<evidence type="ECO:0000256" key="3">
    <source>
        <dbReference type="ARBA" id="ARBA00022490"/>
    </source>
</evidence>
<feature type="compositionally biased region" description="Acidic residues" evidence="17">
    <location>
        <begin position="834"/>
        <end position="847"/>
    </location>
</feature>
<dbReference type="Gene3D" id="2.40.50.140">
    <property type="entry name" value="Nucleic acid-binding proteins"/>
    <property type="match status" value="1"/>
</dbReference>
<evidence type="ECO:0000256" key="2">
    <source>
        <dbReference type="ARBA" id="ARBA00022475"/>
    </source>
</evidence>
<feature type="region of interest" description="Disordered" evidence="17">
    <location>
        <begin position="579"/>
        <end position="725"/>
    </location>
</feature>
<evidence type="ECO:0000256" key="17">
    <source>
        <dbReference type="SAM" id="MobiDB-lite"/>
    </source>
</evidence>
<dbReference type="GO" id="GO:0000049">
    <property type="term" value="F:tRNA binding"/>
    <property type="evidence" value="ECO:0007669"/>
    <property type="project" value="UniProtKB-KW"/>
</dbReference>
<dbReference type="Pfam" id="PF10150">
    <property type="entry name" value="RNase_E_G"/>
    <property type="match status" value="1"/>
</dbReference>
<comment type="function">
    <text evidence="16">Endoribonuclease that plays a central role in RNA processing and decay. Required for the maturation of 5S and 16S rRNAs and the majority of tRNAs. Also involved in the degradation of most mRNAs.</text>
</comment>
<dbReference type="GO" id="GO:0019843">
    <property type="term" value="F:rRNA binding"/>
    <property type="evidence" value="ECO:0007669"/>
    <property type="project" value="UniProtKB-KW"/>
</dbReference>
<evidence type="ECO:0000256" key="4">
    <source>
        <dbReference type="ARBA" id="ARBA00022519"/>
    </source>
</evidence>
<dbReference type="InterPro" id="IPR028878">
    <property type="entry name" value="RNase_E"/>
</dbReference>
<feature type="binding site" evidence="16">
    <location>
        <position position="301"/>
    </location>
    <ligand>
        <name>Mg(2+)</name>
        <dbReference type="ChEBI" id="CHEBI:18420"/>
        <note>catalytic</note>
    </ligand>
</feature>
<dbReference type="PANTHER" id="PTHR30001:SF1">
    <property type="entry name" value="RIBONUCLEASE E_G-LIKE PROTEIN, CHLOROPLASTIC"/>
    <property type="match status" value="1"/>
</dbReference>
<comment type="cofactor">
    <cofactor evidence="16">
        <name>Zn(2+)</name>
        <dbReference type="ChEBI" id="CHEBI:29105"/>
    </cofactor>
    <text evidence="16">Binds 2 Zn(2+) ions per homotetramer.</text>
</comment>
<comment type="subcellular location">
    <subcellularLocation>
        <location evidence="16">Cytoplasm</location>
    </subcellularLocation>
    <subcellularLocation>
        <location evidence="16">Cell inner membrane</location>
        <topology evidence="16">Peripheral membrane protein</topology>
        <orientation evidence="16">Cytoplasmic side</orientation>
    </subcellularLocation>
</comment>
<evidence type="ECO:0000256" key="6">
    <source>
        <dbReference type="ARBA" id="ARBA00022694"/>
    </source>
</evidence>
<keyword evidence="8 16" id="KW-0479">Metal-binding</keyword>
<dbReference type="GO" id="GO:0008270">
    <property type="term" value="F:zinc ion binding"/>
    <property type="evidence" value="ECO:0007669"/>
    <property type="project" value="UniProtKB-UniRule"/>
</dbReference>
<keyword evidence="13 16" id="KW-0460">Magnesium</keyword>
<feature type="binding site" evidence="16">
    <location>
        <position position="405"/>
    </location>
    <ligand>
        <name>Zn(2+)</name>
        <dbReference type="ChEBI" id="CHEBI:29105"/>
        <note>ligand shared between dimeric partners</note>
    </ligand>
</feature>
<comment type="subunit">
    <text evidence="16">Component of the RNA degradosome, which is a multiprotein complex involved in RNA processing and mRNA degradation. Within the RNA degradosome, RNase E assembles into a homotetramer formed by a dimer of dimers.</text>
</comment>
<feature type="compositionally biased region" description="Low complexity" evidence="17">
    <location>
        <begin position="822"/>
        <end position="833"/>
    </location>
</feature>
<feature type="compositionally biased region" description="Low complexity" evidence="17">
    <location>
        <begin position="1089"/>
        <end position="1120"/>
    </location>
</feature>
<feature type="compositionally biased region" description="Basic and acidic residues" evidence="17">
    <location>
        <begin position="1147"/>
        <end position="1165"/>
    </location>
</feature>
<keyword evidence="9 16" id="KW-0699">rRNA-binding</keyword>
<feature type="binding site" evidence="16">
    <location>
        <position position="402"/>
    </location>
    <ligand>
        <name>Zn(2+)</name>
        <dbReference type="ChEBI" id="CHEBI:29105"/>
        <note>ligand shared between dimeric partners</note>
    </ligand>
</feature>
<feature type="compositionally biased region" description="Low complexity" evidence="17">
    <location>
        <begin position="712"/>
        <end position="725"/>
    </location>
</feature>
<comment type="caution">
    <text evidence="19">The sequence shown here is derived from an EMBL/GenBank/DDBJ whole genome shotgun (WGS) entry which is preliminary data.</text>
</comment>
<feature type="compositionally biased region" description="Low complexity" evidence="17">
    <location>
        <begin position="964"/>
        <end position="974"/>
    </location>
</feature>
<dbReference type="GO" id="GO:0000287">
    <property type="term" value="F:magnesium ion binding"/>
    <property type="evidence" value="ECO:0007669"/>
    <property type="project" value="UniProtKB-UniRule"/>
</dbReference>
<keyword evidence="16" id="KW-0820">tRNA-binding</keyword>
<feature type="compositionally biased region" description="Basic and acidic residues" evidence="17">
    <location>
        <begin position="594"/>
        <end position="615"/>
    </location>
</feature>
<dbReference type="InterPro" id="IPR048583">
    <property type="entry name" value="RNase_E_G_thioredoxin-like"/>
</dbReference>
<gene>
    <name evidence="16" type="primary">rne</name>
    <name evidence="19" type="ORF">XthCFBP4691_11785</name>
</gene>
<evidence type="ECO:0000256" key="12">
    <source>
        <dbReference type="ARBA" id="ARBA00022833"/>
    </source>
</evidence>
<evidence type="ECO:0000256" key="9">
    <source>
        <dbReference type="ARBA" id="ARBA00022730"/>
    </source>
</evidence>
<dbReference type="FunFam" id="2.40.50.140:FF:000040">
    <property type="entry name" value="Ribonuclease E"/>
    <property type="match status" value="1"/>
</dbReference>
<feature type="compositionally biased region" description="Low complexity" evidence="17">
    <location>
        <begin position="1007"/>
        <end position="1048"/>
    </location>
</feature>
<dbReference type="GO" id="GO:0009898">
    <property type="term" value="C:cytoplasmic side of plasma membrane"/>
    <property type="evidence" value="ECO:0007669"/>
    <property type="project" value="UniProtKB-UniRule"/>
</dbReference>
<evidence type="ECO:0000256" key="13">
    <source>
        <dbReference type="ARBA" id="ARBA00022842"/>
    </source>
</evidence>
<organism evidence="19 20">
    <name type="scientific">Xanthomonas theicola</name>
    <dbReference type="NCBI Taxonomy" id="56464"/>
    <lineage>
        <taxon>Bacteria</taxon>
        <taxon>Pseudomonadati</taxon>
        <taxon>Pseudomonadota</taxon>
        <taxon>Gammaproteobacteria</taxon>
        <taxon>Lysobacterales</taxon>
        <taxon>Lysobacteraceae</taxon>
        <taxon>Xanthomonas</taxon>
    </lineage>
</organism>
<dbReference type="Pfam" id="PF20833">
    <property type="entry name" value="RNase_E_G_Thio"/>
    <property type="match status" value="1"/>
</dbReference>
<evidence type="ECO:0000256" key="14">
    <source>
        <dbReference type="ARBA" id="ARBA00022884"/>
    </source>
</evidence>
<dbReference type="GO" id="GO:0005737">
    <property type="term" value="C:cytoplasm"/>
    <property type="evidence" value="ECO:0007669"/>
    <property type="project" value="UniProtKB-SubCell"/>
</dbReference>
<feature type="compositionally biased region" description="Low complexity" evidence="17">
    <location>
        <begin position="1133"/>
        <end position="1145"/>
    </location>
</feature>
<dbReference type="AlphaFoldDB" id="A0A2S6ZE47"/>
<feature type="binding site" evidence="16">
    <location>
        <position position="344"/>
    </location>
    <ligand>
        <name>Mg(2+)</name>
        <dbReference type="ChEBI" id="CHEBI:18420"/>
        <note>catalytic</note>
    </ligand>
</feature>
<evidence type="ECO:0000256" key="8">
    <source>
        <dbReference type="ARBA" id="ARBA00022723"/>
    </source>
</evidence>
<feature type="compositionally biased region" description="Low complexity" evidence="17">
    <location>
        <begin position="579"/>
        <end position="590"/>
    </location>
</feature>
<feature type="region of interest" description="Required for zinc-mediated homotetramerization and catalytic activity" evidence="16">
    <location>
        <begin position="402"/>
        <end position="405"/>
    </location>
</feature>
<evidence type="ECO:0000313" key="20">
    <source>
        <dbReference type="Proteomes" id="UP000239898"/>
    </source>
</evidence>
<keyword evidence="20" id="KW-1185">Reference proteome</keyword>
<keyword evidence="12 16" id="KW-0862">Zinc</keyword>
<name>A0A2S6ZE47_9XANT</name>
<evidence type="ECO:0000256" key="10">
    <source>
        <dbReference type="ARBA" id="ARBA00022759"/>
    </source>
</evidence>
<dbReference type="InterPro" id="IPR019307">
    <property type="entry name" value="RNA-bd_AU-1/RNase_E/G"/>
</dbReference>
<accession>A0A2S6ZE47</accession>
<comment type="similarity">
    <text evidence="1">Belongs to the RNase E/G family. RNase G subfamily.</text>
</comment>
<sequence>MKRMLINATQAEELRVAIVDGQTLYDIDIEQPSKEQKKSNIYKGRITRLEPSLEAAFVEYGGERHGFLPLKEISRDYFQAGVDHNKATIRELLREGQEVVVQVDKEERGNKGAALTTFISLAGRYMVLMPNSPSAGGVSRRIEGEDRAALKEALDKLNIPDDMGVIIRTAGVGRDAEELQWDLDYLLQVWKSIAEAALAKPAPFLIYQESRLIIRALRDYLRADIGEILVDTVEMYGDAQEFMQQVMPQSLRKLKHYTDDIPLFNRFQIESQIEAAYERSVRLPSGGSIVVDQTEALTAVDVNSSRATKGSDIEDTAFQTNLEAAEEVARQLRLRDLGGLVVIDFIDMASNKHQREVENRLQNALRYDRARVQIGRISRFGLLEMSRQRLRPSLGESSQIVCPRCDGHGRMRSVESLSLSIIRVAEEHAMKENTGQVLVQAPVEIANYLLNEKRRALSEIEKRHDAPIVIVADEQLHTPHYEVTRLRENELAEESAKPSYQRNTPRKLPVHTLTKAQLNIPTAPAVTHVKHSQPAPVREVVDVPEPVAAPAPVPAPVPVAVPASGVVGWLKRIFGAGESPAPVPAASEPAQRQRAHDGNRNRNDRGERNARRDGSRNGGQGGNAARGNGNVRRDERRPSNGGGNVQGGQPHLAAKPPRNEQAPQQAKPQQPKAPRQQPQNPPRQPKPQQEPVQALAHSDKPQRQPRPDEGVAKPATAPAAATAAQDATTIAVAVLAGGGAALSSEAPASEVNSSTIAAPVAAPQASAAQVSVDERESAAETAQAVPVGDNGDNGEADEASAEAGGRRRRGRRGGRRRRRGNSDAGSGSGSEAAGLDDIELDAGDSDGETTPAPSRSQPEFDFDDDAVLAESAAAKPQQALRAPREKRGPQPRRERAAAQASDTAVAGALPPTEANVAPAQATPVAAAAAITAAPAVAAPLPVANAPAAPVRPPVAAAPLPPVSEAPGARAEAMPAPTPAPPSRTEPATIDPRPIDAAGPSAPVVEQPAPLAAATPAAEADADAAPVTPADAPATVSRSAAGPQQNAAAAPPPLAEEKARAKPAYAPMQTTLLDALPEQAAATVEPGPAPTQAPVAAAAVPKDGSESGRASDAAPASAAAAGGTGLFGAPPAPATNAPVAVAQQQPHNKADSGESDDHQKHKERAS</sequence>
<dbReference type="InterPro" id="IPR004659">
    <property type="entry name" value="RNase_E/G"/>
</dbReference>
<keyword evidence="6 16" id="KW-0819">tRNA processing</keyword>
<keyword evidence="3 16" id="KW-0963">Cytoplasm</keyword>
<dbReference type="CDD" id="cd04453">
    <property type="entry name" value="S1_RNase_E"/>
    <property type="match status" value="1"/>
</dbReference>
<evidence type="ECO:0000256" key="11">
    <source>
        <dbReference type="ARBA" id="ARBA00022801"/>
    </source>
</evidence>
<dbReference type="OrthoDB" id="9804278at2"/>
<dbReference type="GO" id="GO:0008995">
    <property type="term" value="F:ribonuclease E activity"/>
    <property type="evidence" value="ECO:0007669"/>
    <property type="project" value="UniProtKB-EC"/>
</dbReference>
<keyword evidence="5 16" id="KW-0698">rRNA processing</keyword>
<dbReference type="Proteomes" id="UP000239898">
    <property type="component" value="Unassembled WGS sequence"/>
</dbReference>
<keyword evidence="2 16" id="KW-1003">Cell membrane</keyword>
<dbReference type="PANTHER" id="PTHR30001">
    <property type="entry name" value="RIBONUCLEASE"/>
    <property type="match status" value="1"/>
</dbReference>
<dbReference type="NCBIfam" id="TIGR00757">
    <property type="entry name" value="RNaseEG"/>
    <property type="match status" value="1"/>
</dbReference>
<feature type="compositionally biased region" description="Low complexity" evidence="17">
    <location>
        <begin position="944"/>
        <end position="957"/>
    </location>
</feature>
<keyword evidence="15 16" id="KW-0472">Membrane</keyword>
<keyword evidence="7 16" id="KW-0540">Nuclease</keyword>
<feature type="compositionally biased region" description="Basic residues" evidence="17">
    <location>
        <begin position="806"/>
        <end position="819"/>
    </location>
</feature>
<evidence type="ECO:0000313" key="19">
    <source>
        <dbReference type="EMBL" id="PPT90548.1"/>
    </source>
</evidence>
<evidence type="ECO:0000256" key="5">
    <source>
        <dbReference type="ARBA" id="ARBA00022552"/>
    </source>
</evidence>
<dbReference type="GO" id="GO:0006364">
    <property type="term" value="P:rRNA processing"/>
    <property type="evidence" value="ECO:0007669"/>
    <property type="project" value="UniProtKB-UniRule"/>
</dbReference>
<feature type="compositionally biased region" description="Basic and acidic residues" evidence="17">
    <location>
        <begin position="882"/>
        <end position="896"/>
    </location>
</feature>
<keyword evidence="14 16" id="KW-0694">RNA-binding</keyword>
<proteinExistence type="inferred from homology"/>
<dbReference type="InterPro" id="IPR003029">
    <property type="entry name" value="S1_domain"/>
</dbReference>
<keyword evidence="10 16" id="KW-0255">Endonuclease</keyword>
<evidence type="ECO:0000256" key="15">
    <source>
        <dbReference type="ARBA" id="ARBA00023136"/>
    </source>
</evidence>
<feature type="domain" description="S1 motif" evidence="18">
    <location>
        <begin position="39"/>
        <end position="118"/>
    </location>
</feature>
<feature type="compositionally biased region" description="Low complexity" evidence="17">
    <location>
        <begin position="659"/>
        <end position="678"/>
    </location>
</feature>
<reference evidence="19 20" key="1">
    <citation type="submission" date="2016-08" db="EMBL/GenBank/DDBJ databases">
        <title>Evolution of the type three secretion system and type three effector repertoires in Xanthomonas.</title>
        <authorList>
            <person name="Merda D."/>
            <person name="Briand M."/>
            <person name="Bosis E."/>
            <person name="Rousseau C."/>
            <person name="Portier P."/>
            <person name="Jacques M.-A."/>
            <person name="Fischer-Le Saux M."/>
        </authorList>
    </citation>
    <scope>NUCLEOTIDE SEQUENCE [LARGE SCALE GENOMIC DNA]</scope>
    <source>
        <strain evidence="19 20">CFBP 4691</strain>
    </source>
</reference>
<keyword evidence="4 16" id="KW-0997">Cell inner membrane</keyword>
<feature type="compositionally biased region" description="Low complexity" evidence="17">
    <location>
        <begin position="760"/>
        <end position="771"/>
    </location>
</feature>